<comment type="caution">
    <text evidence="1">The sequence shown here is derived from an EMBL/GenBank/DDBJ whole genome shotgun (WGS) entry which is preliminary data.</text>
</comment>
<accession>A0ABW4TVD5</accession>
<evidence type="ECO:0000313" key="1">
    <source>
        <dbReference type="EMBL" id="MFD1950675.1"/>
    </source>
</evidence>
<dbReference type="RefSeq" id="WP_380928872.1">
    <property type="nucleotide sequence ID" value="NZ_JBHUGS010000002.1"/>
</dbReference>
<gene>
    <name evidence="1" type="ORF">ACFSGX_07835</name>
</gene>
<evidence type="ECO:0000313" key="2">
    <source>
        <dbReference type="Proteomes" id="UP001597400"/>
    </source>
</evidence>
<dbReference type="Proteomes" id="UP001597400">
    <property type="component" value="Unassembled WGS sequence"/>
</dbReference>
<name>A0ABW4TVD5_9SPHN</name>
<dbReference type="EMBL" id="JBHUGS010000002">
    <property type="protein sequence ID" value="MFD1950675.1"/>
    <property type="molecule type" value="Genomic_DNA"/>
</dbReference>
<sequence length="196" mass="21525">MTNVIPLRPRRIPRSVTGAPYIPDRIWQAIAPGNDFASDRARLRHLSAGGELGQLVAVSVCVSDACLPAEREWMLDRLSELYQFIGSERGVDGATAWLATMLRLLHRFPADIVHRAIDQAVLDLDRWDLPTPKAISSIATTMFAERIADSIALDRLVRASLRASLSSAHRRAKAVSADQTNLPLGIVPATRAEGQR</sequence>
<reference evidence="2" key="1">
    <citation type="journal article" date="2019" name="Int. J. Syst. Evol. Microbiol.">
        <title>The Global Catalogue of Microorganisms (GCM) 10K type strain sequencing project: providing services to taxonomists for standard genome sequencing and annotation.</title>
        <authorList>
            <consortium name="The Broad Institute Genomics Platform"/>
            <consortium name="The Broad Institute Genome Sequencing Center for Infectious Disease"/>
            <person name="Wu L."/>
            <person name="Ma J."/>
        </authorList>
    </citation>
    <scope>NUCLEOTIDE SEQUENCE [LARGE SCALE GENOMIC DNA]</scope>
    <source>
        <strain evidence="2">CGMCC 1.12702</strain>
    </source>
</reference>
<protein>
    <submittedName>
        <fullName evidence="1">Uncharacterized protein</fullName>
    </submittedName>
</protein>
<organism evidence="1 2">
    <name type="scientific">Sphingomonas arantia</name>
    <dbReference type="NCBI Taxonomy" id="1460676"/>
    <lineage>
        <taxon>Bacteria</taxon>
        <taxon>Pseudomonadati</taxon>
        <taxon>Pseudomonadota</taxon>
        <taxon>Alphaproteobacteria</taxon>
        <taxon>Sphingomonadales</taxon>
        <taxon>Sphingomonadaceae</taxon>
        <taxon>Sphingomonas</taxon>
    </lineage>
</organism>
<keyword evidence="2" id="KW-1185">Reference proteome</keyword>
<proteinExistence type="predicted"/>